<keyword evidence="1" id="KW-0732">Signal</keyword>
<feature type="signal peptide" evidence="1">
    <location>
        <begin position="1"/>
        <end position="25"/>
    </location>
</feature>
<dbReference type="Pfam" id="PF03995">
    <property type="entry name" value="Inhibitor_I36"/>
    <property type="match status" value="1"/>
</dbReference>
<accession>A0ABV8NB03</accession>
<gene>
    <name evidence="2" type="ORF">ACFO3R_22535</name>
</gene>
<organism evidence="2 3">
    <name type="scientific">Streptomyces flavovirens</name>
    <dbReference type="NCBI Taxonomy" id="52258"/>
    <lineage>
        <taxon>Bacteria</taxon>
        <taxon>Bacillati</taxon>
        <taxon>Actinomycetota</taxon>
        <taxon>Actinomycetes</taxon>
        <taxon>Kitasatosporales</taxon>
        <taxon>Streptomycetaceae</taxon>
        <taxon>Streptomyces</taxon>
    </lineage>
</organism>
<proteinExistence type="predicted"/>
<comment type="caution">
    <text evidence="2">The sequence shown here is derived from an EMBL/GenBank/DDBJ whole genome shotgun (WGS) entry which is preliminary data.</text>
</comment>
<protein>
    <submittedName>
        <fullName evidence="2">Peptidase inhibitor family I36 protein</fullName>
    </submittedName>
</protein>
<sequence length="214" mass="23233">MNLRKSLAFAGVTILTAATASQAHAAEPSELQQQIDTVLANTTGGVQISLNEIAWEGGQAIMSFPLPGEEVAPPSSQAAIDLQTQQAGVSKQSVKAAAAAGEALAAASDSCPTEVFGNDWYCFYQYKDFGGRRLQWNQAKHDVVFFSQFDFVNKTSSWSNKGGKYIYVQGRSQTGSDRSCWEKPLILWQEAPHTSKAFVGSSLDNKADCFWTSY</sequence>
<keyword evidence="3" id="KW-1185">Reference proteome</keyword>
<dbReference type="EMBL" id="JBHSCF010000037">
    <property type="protein sequence ID" value="MFC4189139.1"/>
    <property type="molecule type" value="Genomic_DNA"/>
</dbReference>
<dbReference type="RefSeq" id="WP_200697600.1">
    <property type="nucleotide sequence ID" value="NZ_JBHSCF010000037.1"/>
</dbReference>
<dbReference type="Proteomes" id="UP001595871">
    <property type="component" value="Unassembled WGS sequence"/>
</dbReference>
<evidence type="ECO:0000313" key="3">
    <source>
        <dbReference type="Proteomes" id="UP001595871"/>
    </source>
</evidence>
<evidence type="ECO:0000256" key="1">
    <source>
        <dbReference type="SAM" id="SignalP"/>
    </source>
</evidence>
<evidence type="ECO:0000313" key="2">
    <source>
        <dbReference type="EMBL" id="MFC4189139.1"/>
    </source>
</evidence>
<name>A0ABV8NB03_9ACTN</name>
<feature type="chain" id="PRO_5045534618" evidence="1">
    <location>
        <begin position="26"/>
        <end position="214"/>
    </location>
</feature>
<reference evidence="3" key="1">
    <citation type="journal article" date="2019" name="Int. J. Syst. Evol. Microbiol.">
        <title>The Global Catalogue of Microorganisms (GCM) 10K type strain sequencing project: providing services to taxonomists for standard genome sequencing and annotation.</title>
        <authorList>
            <consortium name="The Broad Institute Genomics Platform"/>
            <consortium name="The Broad Institute Genome Sequencing Center for Infectious Disease"/>
            <person name="Wu L."/>
            <person name="Ma J."/>
        </authorList>
    </citation>
    <scope>NUCLEOTIDE SEQUENCE [LARGE SCALE GENOMIC DNA]</scope>
    <source>
        <strain evidence="3">CCM 3243</strain>
    </source>
</reference>